<dbReference type="Proteomes" id="UP000254467">
    <property type="component" value="Unassembled WGS sequence"/>
</dbReference>
<dbReference type="EMBL" id="UFXQ01000001">
    <property type="protein sequence ID" value="STC68591.1"/>
    <property type="molecule type" value="Genomic_DNA"/>
</dbReference>
<organism evidence="1 2">
    <name type="scientific">Corynebacterium pilosum</name>
    <dbReference type="NCBI Taxonomy" id="35756"/>
    <lineage>
        <taxon>Bacteria</taxon>
        <taxon>Bacillati</taxon>
        <taxon>Actinomycetota</taxon>
        <taxon>Actinomycetes</taxon>
        <taxon>Mycobacteriales</taxon>
        <taxon>Corynebacteriaceae</taxon>
        <taxon>Corynebacterium</taxon>
    </lineage>
</organism>
<evidence type="ECO:0000313" key="2">
    <source>
        <dbReference type="Proteomes" id="UP000254467"/>
    </source>
</evidence>
<protein>
    <submittedName>
        <fullName evidence="1">Uncharacterized protein</fullName>
    </submittedName>
</protein>
<name>A0A376CJC2_9CORY</name>
<evidence type="ECO:0000313" key="1">
    <source>
        <dbReference type="EMBL" id="STC68591.1"/>
    </source>
</evidence>
<accession>A0A376CJC2</accession>
<keyword evidence="2" id="KW-1185">Reference proteome</keyword>
<reference evidence="1 2" key="1">
    <citation type="submission" date="2018-06" db="EMBL/GenBank/DDBJ databases">
        <authorList>
            <consortium name="Pathogen Informatics"/>
            <person name="Doyle S."/>
        </authorList>
    </citation>
    <scope>NUCLEOTIDE SEQUENCE [LARGE SCALE GENOMIC DNA]</scope>
    <source>
        <strain evidence="1 2">NCTC11862</strain>
    </source>
</reference>
<dbReference type="AlphaFoldDB" id="A0A376CJC2"/>
<proteinExistence type="predicted"/>
<gene>
    <name evidence="1" type="ORF">NCTC11862_00350</name>
</gene>
<sequence length="80" mass="8578">MVPKLVARATVVAWATVFLWITMLFSTGFGHVPATPALGLCGCFSVRFMTINDMLRDAGTSAMTLLAESVSSCLCVGRDY</sequence>